<feature type="compositionally biased region" description="Low complexity" evidence="1">
    <location>
        <begin position="54"/>
        <end position="67"/>
    </location>
</feature>
<dbReference type="EMBL" id="CP001328">
    <property type="protein sequence ID" value="ACO65163.1"/>
    <property type="molecule type" value="Genomic_DNA"/>
</dbReference>
<dbReference type="AlphaFoldDB" id="C1EA88"/>
<accession>C1EA88</accession>
<dbReference type="Proteomes" id="UP000002009">
    <property type="component" value="Chromosome 7"/>
</dbReference>
<dbReference type="InterPro" id="IPR007513">
    <property type="entry name" value="SERF-like_N"/>
</dbReference>
<evidence type="ECO:0000259" key="2">
    <source>
        <dbReference type="Pfam" id="PF04419"/>
    </source>
</evidence>
<feature type="compositionally biased region" description="Polar residues" evidence="1">
    <location>
        <begin position="17"/>
        <end position="31"/>
    </location>
</feature>
<evidence type="ECO:0000313" key="4">
    <source>
        <dbReference type="Proteomes" id="UP000002009"/>
    </source>
</evidence>
<evidence type="ECO:0000313" key="3">
    <source>
        <dbReference type="EMBL" id="ACO65163.1"/>
    </source>
</evidence>
<dbReference type="InParanoid" id="C1EA88"/>
<evidence type="ECO:0000256" key="1">
    <source>
        <dbReference type="SAM" id="MobiDB-lite"/>
    </source>
</evidence>
<feature type="domain" description="Small EDRK-rich factor-like N-terminal" evidence="2">
    <location>
        <begin position="1"/>
        <end position="36"/>
    </location>
</feature>
<keyword evidence="4" id="KW-1185">Reference proteome</keyword>
<name>C1EA88_MICCC</name>
<dbReference type="GeneID" id="8244849"/>
<sequence>MARGLSREQSKEKNLKKQQNAAKGNTENLTPAQRAERDKAAMAAKKAAKDAAKAELAQSADGAAQLAAEEKRKAEQRARQKEGSFAAKNPLLAKQLKKTGK</sequence>
<dbReference type="KEGG" id="mis:MICPUN_50952"/>
<feature type="compositionally biased region" description="Basic and acidic residues" evidence="1">
    <location>
        <begin position="68"/>
        <end position="82"/>
    </location>
</feature>
<protein>
    <recommendedName>
        <fullName evidence="2">Small EDRK-rich factor-like N-terminal domain-containing protein</fullName>
    </recommendedName>
</protein>
<feature type="compositionally biased region" description="Basic and acidic residues" evidence="1">
    <location>
        <begin position="1"/>
        <end position="15"/>
    </location>
</feature>
<reference evidence="3 4" key="1">
    <citation type="journal article" date="2009" name="Science">
        <title>Green evolution and dynamic adaptations revealed by genomes of the marine picoeukaryotes Micromonas.</title>
        <authorList>
            <person name="Worden A.Z."/>
            <person name="Lee J.H."/>
            <person name="Mock T."/>
            <person name="Rouze P."/>
            <person name="Simmons M.P."/>
            <person name="Aerts A.L."/>
            <person name="Allen A.E."/>
            <person name="Cuvelier M.L."/>
            <person name="Derelle E."/>
            <person name="Everett M.V."/>
            <person name="Foulon E."/>
            <person name="Grimwood J."/>
            <person name="Gundlach H."/>
            <person name="Henrissat B."/>
            <person name="Napoli C."/>
            <person name="McDonald S.M."/>
            <person name="Parker M.S."/>
            <person name="Rombauts S."/>
            <person name="Salamov A."/>
            <person name="Von Dassow P."/>
            <person name="Badger J.H."/>
            <person name="Coutinho P.M."/>
            <person name="Demir E."/>
            <person name="Dubchak I."/>
            <person name="Gentemann C."/>
            <person name="Eikrem W."/>
            <person name="Gready J.E."/>
            <person name="John U."/>
            <person name="Lanier W."/>
            <person name="Lindquist E.A."/>
            <person name="Lucas S."/>
            <person name="Mayer K.F."/>
            <person name="Moreau H."/>
            <person name="Not F."/>
            <person name="Otillar R."/>
            <person name="Panaud O."/>
            <person name="Pangilinan J."/>
            <person name="Paulsen I."/>
            <person name="Piegu B."/>
            <person name="Poliakov A."/>
            <person name="Robbens S."/>
            <person name="Schmutz J."/>
            <person name="Toulza E."/>
            <person name="Wyss T."/>
            <person name="Zelensky A."/>
            <person name="Zhou K."/>
            <person name="Armbrust E.V."/>
            <person name="Bhattacharya D."/>
            <person name="Goodenough U.W."/>
            <person name="Van de Peer Y."/>
            <person name="Grigoriev I.V."/>
        </authorList>
    </citation>
    <scope>NUCLEOTIDE SEQUENCE [LARGE SCALE GENOMIC DNA]</scope>
    <source>
        <strain evidence="4">RCC299 / NOUM17</strain>
    </source>
</reference>
<organism evidence="3 4">
    <name type="scientific">Micromonas commoda (strain RCC299 / NOUM17 / CCMP2709)</name>
    <name type="common">Picoplanktonic green alga</name>
    <dbReference type="NCBI Taxonomy" id="296587"/>
    <lineage>
        <taxon>Eukaryota</taxon>
        <taxon>Viridiplantae</taxon>
        <taxon>Chlorophyta</taxon>
        <taxon>Mamiellophyceae</taxon>
        <taxon>Mamiellales</taxon>
        <taxon>Mamiellaceae</taxon>
        <taxon>Micromonas</taxon>
    </lineage>
</organism>
<proteinExistence type="predicted"/>
<dbReference type="Pfam" id="PF04419">
    <property type="entry name" value="SERF-like_N"/>
    <property type="match status" value="1"/>
</dbReference>
<feature type="region of interest" description="Disordered" evidence="1">
    <location>
        <begin position="1"/>
        <end position="101"/>
    </location>
</feature>
<dbReference type="RefSeq" id="XP_002503905.1">
    <property type="nucleotide sequence ID" value="XM_002503859.1"/>
</dbReference>
<gene>
    <name evidence="3" type="ORF">MICPUN_50952</name>
</gene>